<accession>A0A7T8HM77</accession>
<dbReference type="AlphaFoldDB" id="A0A7T8HM77"/>
<dbReference type="EMBL" id="CP045892">
    <property type="protein sequence ID" value="QQP52514.1"/>
    <property type="molecule type" value="Genomic_DNA"/>
</dbReference>
<evidence type="ECO:0000313" key="1">
    <source>
        <dbReference type="EMBL" id="QQP52514.1"/>
    </source>
</evidence>
<reference evidence="2" key="1">
    <citation type="submission" date="2021-01" db="EMBL/GenBank/DDBJ databases">
        <title>Caligus Genome Assembly.</title>
        <authorList>
            <person name="Gallardo-Escarate C."/>
        </authorList>
    </citation>
    <scope>NUCLEOTIDE SEQUENCE [LARGE SCALE GENOMIC DNA]</scope>
</reference>
<dbReference type="Proteomes" id="UP000595437">
    <property type="component" value="Chromosome 3"/>
</dbReference>
<sequence length="51" mass="6004">GFINSRHHAWASNFAYPRTQFSSTRLIEHTSPRHGELFRRTFYGPRTKAIV</sequence>
<keyword evidence="2" id="KW-1185">Reference proteome</keyword>
<organism evidence="1 2">
    <name type="scientific">Caligus rogercresseyi</name>
    <name type="common">Sea louse</name>
    <dbReference type="NCBI Taxonomy" id="217165"/>
    <lineage>
        <taxon>Eukaryota</taxon>
        <taxon>Metazoa</taxon>
        <taxon>Ecdysozoa</taxon>
        <taxon>Arthropoda</taxon>
        <taxon>Crustacea</taxon>
        <taxon>Multicrustacea</taxon>
        <taxon>Hexanauplia</taxon>
        <taxon>Copepoda</taxon>
        <taxon>Siphonostomatoida</taxon>
        <taxon>Caligidae</taxon>
        <taxon>Caligus</taxon>
    </lineage>
</organism>
<name>A0A7T8HM77_CALRO</name>
<protein>
    <submittedName>
        <fullName evidence="1">Uncharacterized protein</fullName>
    </submittedName>
</protein>
<gene>
    <name evidence="1" type="ORF">FKW44_004689</name>
</gene>
<evidence type="ECO:0000313" key="2">
    <source>
        <dbReference type="Proteomes" id="UP000595437"/>
    </source>
</evidence>
<proteinExistence type="predicted"/>
<feature type="non-terminal residue" evidence="1">
    <location>
        <position position="1"/>
    </location>
</feature>